<dbReference type="PANTHER" id="PTHR31668">
    <property type="entry name" value="GLUCOSE TRANSPORT TRANSCRIPTION REGULATOR RGT1-RELATED-RELATED"/>
    <property type="match status" value="1"/>
</dbReference>
<dbReference type="InterPro" id="IPR001138">
    <property type="entry name" value="Zn2Cys6_DnaBD"/>
</dbReference>
<evidence type="ECO:0000256" key="2">
    <source>
        <dbReference type="ARBA" id="ARBA00023015"/>
    </source>
</evidence>
<dbReference type="InterPro" id="IPR007219">
    <property type="entry name" value="XnlR_reg_dom"/>
</dbReference>
<feature type="region of interest" description="Disordered" evidence="6">
    <location>
        <begin position="52"/>
        <end position="79"/>
    </location>
</feature>
<dbReference type="GO" id="GO:0008270">
    <property type="term" value="F:zinc ion binding"/>
    <property type="evidence" value="ECO:0007669"/>
    <property type="project" value="InterPro"/>
</dbReference>
<dbReference type="InterPro" id="IPR050797">
    <property type="entry name" value="Carb_Metab_Trans_Reg"/>
</dbReference>
<name>A0A1V6TAV1_9EURO</name>
<dbReference type="SMART" id="SM00066">
    <property type="entry name" value="GAL4"/>
    <property type="match status" value="1"/>
</dbReference>
<proteinExistence type="predicted"/>
<dbReference type="Pfam" id="PF04082">
    <property type="entry name" value="Fungal_trans"/>
    <property type="match status" value="1"/>
</dbReference>
<dbReference type="OrthoDB" id="3034343at2759"/>
<dbReference type="SMART" id="SM00906">
    <property type="entry name" value="Fungal_trans"/>
    <property type="match status" value="1"/>
</dbReference>
<protein>
    <recommendedName>
        <fullName evidence="7">Zn(2)-C6 fungal-type domain-containing protein</fullName>
    </recommendedName>
</protein>
<evidence type="ECO:0000256" key="3">
    <source>
        <dbReference type="ARBA" id="ARBA00023125"/>
    </source>
</evidence>
<evidence type="ECO:0000313" key="8">
    <source>
        <dbReference type="EMBL" id="OQE23184.1"/>
    </source>
</evidence>
<dbReference type="PANTHER" id="PTHR31668:SF4">
    <property type="entry name" value="TRANSCRIPTIONAL ACTIVATOR PROTEIN DAL81"/>
    <property type="match status" value="1"/>
</dbReference>
<comment type="caution">
    <text evidence="8">The sequence shown here is derived from an EMBL/GenBank/DDBJ whole genome shotgun (WGS) entry which is preliminary data.</text>
</comment>
<evidence type="ECO:0000256" key="4">
    <source>
        <dbReference type="ARBA" id="ARBA00023163"/>
    </source>
</evidence>
<dbReference type="EMBL" id="MLKD01000009">
    <property type="protein sequence ID" value="OQE23184.1"/>
    <property type="molecule type" value="Genomic_DNA"/>
</dbReference>
<dbReference type="SUPFAM" id="SSF57701">
    <property type="entry name" value="Zn2/Cys6 DNA-binding domain"/>
    <property type="match status" value="1"/>
</dbReference>
<keyword evidence="3" id="KW-0238">DNA-binding</keyword>
<dbReference type="GO" id="GO:0005634">
    <property type="term" value="C:nucleus"/>
    <property type="evidence" value="ECO:0007669"/>
    <property type="project" value="TreeGrafter"/>
</dbReference>
<feature type="compositionally biased region" description="Basic residues" evidence="6">
    <location>
        <begin position="13"/>
        <end position="25"/>
    </location>
</feature>
<accession>A0A1V6TAV1</accession>
<evidence type="ECO:0000256" key="6">
    <source>
        <dbReference type="SAM" id="MobiDB-lite"/>
    </source>
</evidence>
<organism evidence="8 9">
    <name type="scientific">Penicillium steckii</name>
    <dbReference type="NCBI Taxonomy" id="303698"/>
    <lineage>
        <taxon>Eukaryota</taxon>
        <taxon>Fungi</taxon>
        <taxon>Dikarya</taxon>
        <taxon>Ascomycota</taxon>
        <taxon>Pezizomycotina</taxon>
        <taxon>Eurotiomycetes</taxon>
        <taxon>Eurotiomycetidae</taxon>
        <taxon>Eurotiales</taxon>
        <taxon>Aspergillaceae</taxon>
        <taxon>Penicillium</taxon>
    </lineage>
</organism>
<evidence type="ECO:0000313" key="9">
    <source>
        <dbReference type="Proteomes" id="UP000191285"/>
    </source>
</evidence>
<dbReference type="AlphaFoldDB" id="A0A1V6TAV1"/>
<evidence type="ECO:0000256" key="1">
    <source>
        <dbReference type="ARBA" id="ARBA00022723"/>
    </source>
</evidence>
<dbReference type="GO" id="GO:0000981">
    <property type="term" value="F:DNA-binding transcription factor activity, RNA polymerase II-specific"/>
    <property type="evidence" value="ECO:0007669"/>
    <property type="project" value="InterPro"/>
</dbReference>
<dbReference type="PROSITE" id="PS00463">
    <property type="entry name" value="ZN2_CY6_FUNGAL_1"/>
    <property type="match status" value="1"/>
</dbReference>
<keyword evidence="9" id="KW-1185">Reference proteome</keyword>
<dbReference type="CDD" id="cd00067">
    <property type="entry name" value="GAL4"/>
    <property type="match status" value="1"/>
</dbReference>
<dbReference type="STRING" id="303698.A0A1V6TAV1"/>
<keyword evidence="1" id="KW-0479">Metal-binding</keyword>
<feature type="region of interest" description="Disordered" evidence="6">
    <location>
        <begin position="1"/>
        <end position="33"/>
    </location>
</feature>
<evidence type="ECO:0000256" key="5">
    <source>
        <dbReference type="ARBA" id="ARBA00023242"/>
    </source>
</evidence>
<dbReference type="GO" id="GO:0006351">
    <property type="term" value="P:DNA-templated transcription"/>
    <property type="evidence" value="ECO:0007669"/>
    <property type="project" value="InterPro"/>
</dbReference>
<dbReference type="GO" id="GO:0001080">
    <property type="term" value="P:nitrogen catabolite activation of transcription from RNA polymerase II promoter"/>
    <property type="evidence" value="ECO:0007669"/>
    <property type="project" value="TreeGrafter"/>
</dbReference>
<sequence>MKNHSPRSESNRHPKSARPYRSKRHPPCDQCRRKKLRCEAQGDRSCQRCEASASQCSFDHTLPRRSALPELRPSPAEQEDSILPESTAIYDESHQITTPAPSGLPDIEPEIDSALNAASVDDFFFPSQPEYHIPERPTPQAIQTLDQLKGFSSQVIGASGESDPWLLRHCKFDDHGFLPFHQVHFRNAGGVPLEEKIPVHFLVSTDQLYEHGKEETRFPKRDQAREELNTLVPLECGQRLVSLFLKFIFPDLPIISRSQYGLSSSQTVPEVAVLQSIPVHLLAAIYASAQPFAKFDEYLCVINAYSAPSTDTLWRIVFELLFEELHTPHLATLQAGLLYLHKPSEGKKSSVADSSFVWSFVGMLVGLATSLGLTLECKPMGLPAWERRLRRRLWWAVYAEDKWRSLMMGRPPYIRQDEWDVTDLDDDDFRVDQMQIDFLLSPNEELSRDGLHMKQFQYFARLSRIADEVQTRLFSLRASQRLSSNFDASLDVARGFLQSLKEWYSLLPSQLRLQNRLFATIDRSGPRSHCLHFSYLLLEVFIFRSLLRPMVRSAAPPRLFEETEDPTTLTNMVDDYITQIIEASEVEPVPAIDMSDEHGAGNAVLKAAENCAATMLRSVMRMACSDLAGFWYSWSRIGFATVSSFMMLLIVQAPSKEHALRARRLVYMWRQALRGQSQGCELLNLALVRLDGPHWAGLARNFFLPKHVKEALDCTLDQS</sequence>
<gene>
    <name evidence="8" type="ORF">PENSTE_c009G04916</name>
</gene>
<dbReference type="InterPro" id="IPR036864">
    <property type="entry name" value="Zn2-C6_fun-type_DNA-bd_sf"/>
</dbReference>
<feature type="domain" description="Zn(2)-C6 fungal-type" evidence="7">
    <location>
        <begin position="27"/>
        <end position="58"/>
    </location>
</feature>
<dbReference type="CDD" id="cd12148">
    <property type="entry name" value="fungal_TF_MHR"/>
    <property type="match status" value="1"/>
</dbReference>
<reference evidence="9" key="1">
    <citation type="journal article" date="2017" name="Nat. Microbiol.">
        <title>Global analysis of biosynthetic gene clusters reveals vast potential of secondary metabolite production in Penicillium species.</title>
        <authorList>
            <person name="Nielsen J.C."/>
            <person name="Grijseels S."/>
            <person name="Prigent S."/>
            <person name="Ji B."/>
            <person name="Dainat J."/>
            <person name="Nielsen K.F."/>
            <person name="Frisvad J.C."/>
            <person name="Workman M."/>
            <person name="Nielsen J."/>
        </authorList>
    </citation>
    <scope>NUCLEOTIDE SEQUENCE [LARGE SCALE GENOMIC DNA]</scope>
    <source>
        <strain evidence="9">IBT 24891</strain>
    </source>
</reference>
<dbReference type="Pfam" id="PF00172">
    <property type="entry name" value="Zn_clus"/>
    <property type="match status" value="1"/>
</dbReference>
<evidence type="ECO:0000259" key="7">
    <source>
        <dbReference type="PROSITE" id="PS50048"/>
    </source>
</evidence>
<keyword evidence="4" id="KW-0804">Transcription</keyword>
<dbReference type="Proteomes" id="UP000191285">
    <property type="component" value="Unassembled WGS sequence"/>
</dbReference>
<dbReference type="GO" id="GO:0003677">
    <property type="term" value="F:DNA binding"/>
    <property type="evidence" value="ECO:0007669"/>
    <property type="project" value="UniProtKB-KW"/>
</dbReference>
<dbReference type="PROSITE" id="PS50048">
    <property type="entry name" value="ZN2_CY6_FUNGAL_2"/>
    <property type="match status" value="1"/>
</dbReference>
<keyword evidence="2" id="KW-0805">Transcription regulation</keyword>
<keyword evidence="5" id="KW-0539">Nucleus</keyword>
<dbReference type="Gene3D" id="4.10.240.10">
    <property type="entry name" value="Zn(2)-C6 fungal-type DNA-binding domain"/>
    <property type="match status" value="1"/>
</dbReference>
<feature type="compositionally biased region" description="Basic and acidic residues" evidence="6">
    <location>
        <begin position="1"/>
        <end position="12"/>
    </location>
</feature>